<name>A0A2P2E7U7_9PROT</name>
<dbReference type="Proteomes" id="UP000245086">
    <property type="component" value="Unassembled WGS sequence"/>
</dbReference>
<evidence type="ECO:0000256" key="1">
    <source>
        <dbReference type="ARBA" id="ARBA00005947"/>
    </source>
</evidence>
<proteinExistence type="inferred from homology"/>
<comment type="similarity">
    <text evidence="1">Belongs to the histone deacetylase family.</text>
</comment>
<gene>
    <name evidence="3" type="primary">hdaH</name>
    <name evidence="3" type="ORF">PbB2_00796</name>
</gene>
<dbReference type="PANTHER" id="PTHR10625">
    <property type="entry name" value="HISTONE DEACETYLASE HDAC1-RELATED"/>
    <property type="match status" value="1"/>
</dbReference>
<dbReference type="CDD" id="cd11599">
    <property type="entry name" value="HDAC_classII_2"/>
    <property type="match status" value="1"/>
</dbReference>
<dbReference type="GO" id="GO:0004407">
    <property type="term" value="F:histone deacetylase activity"/>
    <property type="evidence" value="ECO:0007669"/>
    <property type="project" value="TreeGrafter"/>
</dbReference>
<dbReference type="GO" id="GO:0040029">
    <property type="term" value="P:epigenetic regulation of gene expression"/>
    <property type="evidence" value="ECO:0007669"/>
    <property type="project" value="TreeGrafter"/>
</dbReference>
<dbReference type="Gene3D" id="3.40.800.20">
    <property type="entry name" value="Histone deacetylase domain"/>
    <property type="match status" value="1"/>
</dbReference>
<keyword evidence="3" id="KW-0378">Hydrolase</keyword>
<dbReference type="PRINTS" id="PR01270">
    <property type="entry name" value="HDASUPER"/>
</dbReference>
<organism evidence="3 4">
    <name type="scientific">Candidatus Phycosocius bacilliformis</name>
    <dbReference type="NCBI Taxonomy" id="1445552"/>
    <lineage>
        <taxon>Bacteria</taxon>
        <taxon>Pseudomonadati</taxon>
        <taxon>Pseudomonadota</taxon>
        <taxon>Alphaproteobacteria</taxon>
        <taxon>Caulobacterales</taxon>
        <taxon>Caulobacterales incertae sedis</taxon>
        <taxon>Candidatus Phycosocius</taxon>
    </lineage>
</organism>
<accession>A0A2P2E7U7</accession>
<evidence type="ECO:0000313" key="3">
    <source>
        <dbReference type="EMBL" id="GBF57136.1"/>
    </source>
</evidence>
<reference evidence="3 4" key="1">
    <citation type="journal article" date="2018" name="Genome Announc.">
        <title>Draft Genome Sequence of "Candidatus Phycosocius bacilliformis," an Alphaproteobacterial Ectosymbiont of the Hydrocarbon-Producing Green Alga Botryococcus braunii.</title>
        <authorList>
            <person name="Tanabe Y."/>
            <person name="Yamaguchi H."/>
            <person name="Watanabe M.M."/>
        </authorList>
    </citation>
    <scope>NUCLEOTIDE SEQUENCE [LARGE SCALE GENOMIC DNA]</scope>
    <source>
        <strain evidence="3 4">BOTRYCO-2</strain>
    </source>
</reference>
<sequence>MAKIALITHPACFEHRPPAGHPESPERLAAVLTALSGLDDLIRLDAPCAEKADLVRLHPIDHVERLMALEPKQTGQKQQLDPDTYMSAGSIEAALRAVGAVKAGIDGLMAGQFERAFCATRPPGHHAEARKAMGFCLWNSAAIGALYARAHYGLERVAVVDFDVHHGNGSQELAELDAEFFCASIHQGGIYPGTGHAAETGQGNLVNVPMPSGADGSAWRAAFAETILPALAAYRPQIIIVSAGFDGHRLDPLAGLNLEVDDYVWATERLLDVAEGKLVSTLEGGYHLQALAACAFAHVRTLQTYKARSGGGLAGV</sequence>
<feature type="domain" description="Histone deacetylase" evidence="2">
    <location>
        <begin position="21"/>
        <end position="302"/>
    </location>
</feature>
<dbReference type="Pfam" id="PF00850">
    <property type="entry name" value="Hist_deacetyl"/>
    <property type="match status" value="1"/>
</dbReference>
<dbReference type="OrthoDB" id="9808367at2"/>
<evidence type="ECO:0000259" key="2">
    <source>
        <dbReference type="Pfam" id="PF00850"/>
    </source>
</evidence>
<comment type="caution">
    <text evidence="3">The sequence shown here is derived from an EMBL/GenBank/DDBJ whole genome shotgun (WGS) entry which is preliminary data.</text>
</comment>
<dbReference type="InterPro" id="IPR037138">
    <property type="entry name" value="His_deacetylse_dom_sf"/>
</dbReference>
<dbReference type="InterPro" id="IPR000286">
    <property type="entry name" value="HDACs"/>
</dbReference>
<dbReference type="AlphaFoldDB" id="A0A2P2E7U7"/>
<keyword evidence="4" id="KW-1185">Reference proteome</keyword>
<protein>
    <submittedName>
        <fullName evidence="3">Histone deacetylase-like amidohydrolase</fullName>
    </submittedName>
</protein>
<dbReference type="SUPFAM" id="SSF52768">
    <property type="entry name" value="Arginase/deacetylase"/>
    <property type="match status" value="1"/>
</dbReference>
<dbReference type="GO" id="GO:0016787">
    <property type="term" value="F:hydrolase activity"/>
    <property type="evidence" value="ECO:0007669"/>
    <property type="project" value="UniProtKB-KW"/>
</dbReference>
<dbReference type="InterPro" id="IPR023801">
    <property type="entry name" value="His_deacetylse_dom"/>
</dbReference>
<evidence type="ECO:0000313" key="4">
    <source>
        <dbReference type="Proteomes" id="UP000245086"/>
    </source>
</evidence>
<dbReference type="RefSeq" id="WP_108984016.1">
    <property type="nucleotide sequence ID" value="NZ_BFBR01000002.1"/>
</dbReference>
<dbReference type="EMBL" id="BFBR01000002">
    <property type="protein sequence ID" value="GBF57136.1"/>
    <property type="molecule type" value="Genomic_DNA"/>
</dbReference>
<dbReference type="PANTHER" id="PTHR10625:SF10">
    <property type="entry name" value="HISTONE DEACETYLASE HDAC1"/>
    <property type="match status" value="1"/>
</dbReference>
<dbReference type="InterPro" id="IPR023696">
    <property type="entry name" value="Ureohydrolase_dom_sf"/>
</dbReference>